<name>K2GXF2_9BACT</name>
<organism evidence="1">
    <name type="scientific">uncultured bacterium</name>
    <name type="common">gcode 4</name>
    <dbReference type="NCBI Taxonomy" id="1234023"/>
    <lineage>
        <taxon>Bacteria</taxon>
        <taxon>environmental samples</taxon>
    </lineage>
</organism>
<evidence type="ECO:0000313" key="1">
    <source>
        <dbReference type="EMBL" id="EKE28065.1"/>
    </source>
</evidence>
<accession>K2GXF2</accession>
<dbReference type="EMBL" id="AMFJ01000379">
    <property type="protein sequence ID" value="EKE28065.1"/>
    <property type="molecule type" value="Genomic_DNA"/>
</dbReference>
<sequence length="190" mass="21878">MLLSTEPKTKIRRCKMFKRMVEGFQMLLGLRKIEYETNMSEPISEDAIVSNKVYTEAGRRKAMKLVLTLGGGYGYGSVERDFPEKFSITFKNSKREITVEGSEEFCKNVFNSVALGQKVIISFYEKRHHTVSVTKRDRSIRAERLIGYDFISAAPAVWSDIEVWYSTKKNKPFFGRAYSVTMSHFLNEPA</sequence>
<dbReference type="AlphaFoldDB" id="K2GXF2"/>
<comment type="caution">
    <text evidence="1">The sequence shown here is derived from an EMBL/GenBank/DDBJ whole genome shotgun (WGS) entry which is preliminary data.</text>
</comment>
<proteinExistence type="predicted"/>
<reference evidence="1" key="1">
    <citation type="journal article" date="2012" name="Science">
        <title>Fermentation, hydrogen, and sulfur metabolism in multiple uncultivated bacterial phyla.</title>
        <authorList>
            <person name="Wrighton K.C."/>
            <person name="Thomas B.C."/>
            <person name="Sharon I."/>
            <person name="Miller C.S."/>
            <person name="Castelle C.J."/>
            <person name="VerBerkmoes N.C."/>
            <person name="Wilkins M.J."/>
            <person name="Hettich R.L."/>
            <person name="Lipton M.S."/>
            <person name="Williams K.H."/>
            <person name="Long P.E."/>
            <person name="Banfield J.F."/>
        </authorList>
    </citation>
    <scope>NUCLEOTIDE SEQUENCE [LARGE SCALE GENOMIC DNA]</scope>
</reference>
<protein>
    <submittedName>
        <fullName evidence="1">Uncharacterized protein</fullName>
    </submittedName>
</protein>
<gene>
    <name evidence="1" type="ORF">ACD_3C00105G0003</name>
</gene>